<accession>A0ABU5DMQ5</accession>
<sequence>MNTQRQQTGQRPQNQPAANRNEQEQARNVDRGSKRGGETANKQEHQGQVNDDRDRRHAPGH</sequence>
<evidence type="ECO:0000313" key="2">
    <source>
        <dbReference type="EMBL" id="MDY0747593.1"/>
    </source>
</evidence>
<dbReference type="RefSeq" id="WP_320425555.1">
    <property type="nucleotide sequence ID" value="NZ_JAXCLA010000008.1"/>
</dbReference>
<feature type="region of interest" description="Disordered" evidence="1">
    <location>
        <begin position="1"/>
        <end position="61"/>
    </location>
</feature>
<feature type="compositionally biased region" description="Low complexity" evidence="1">
    <location>
        <begin position="1"/>
        <end position="16"/>
    </location>
</feature>
<evidence type="ECO:0000256" key="1">
    <source>
        <dbReference type="SAM" id="MobiDB-lite"/>
    </source>
</evidence>
<evidence type="ECO:0000313" key="3">
    <source>
        <dbReference type="Proteomes" id="UP001285263"/>
    </source>
</evidence>
<protein>
    <submittedName>
        <fullName evidence="2">Uncharacterized protein</fullName>
    </submittedName>
</protein>
<proteinExistence type="predicted"/>
<dbReference type="EMBL" id="JAXCLA010000008">
    <property type="protein sequence ID" value="MDY0747593.1"/>
    <property type="molecule type" value="Genomic_DNA"/>
</dbReference>
<keyword evidence="3" id="KW-1185">Reference proteome</keyword>
<gene>
    <name evidence="2" type="ORF">SNE35_24030</name>
</gene>
<organism evidence="2 3">
    <name type="scientific">Roseateles agri</name>
    <dbReference type="NCBI Taxonomy" id="3098619"/>
    <lineage>
        <taxon>Bacteria</taxon>
        <taxon>Pseudomonadati</taxon>
        <taxon>Pseudomonadota</taxon>
        <taxon>Betaproteobacteria</taxon>
        <taxon>Burkholderiales</taxon>
        <taxon>Sphaerotilaceae</taxon>
        <taxon>Roseateles</taxon>
    </lineage>
</organism>
<dbReference type="Proteomes" id="UP001285263">
    <property type="component" value="Unassembled WGS sequence"/>
</dbReference>
<reference evidence="2 3" key="1">
    <citation type="submission" date="2023-11" db="EMBL/GenBank/DDBJ databases">
        <title>Paucibacter sp. nov., isolated from fresh soil in Korea.</title>
        <authorList>
            <person name="Le N.T.T."/>
        </authorList>
    </citation>
    <scope>NUCLEOTIDE SEQUENCE [LARGE SCALE GENOMIC DNA]</scope>
    <source>
        <strain evidence="2 3">R3-3</strain>
    </source>
</reference>
<name>A0ABU5DMQ5_9BURK</name>
<feature type="compositionally biased region" description="Basic and acidic residues" evidence="1">
    <location>
        <begin position="21"/>
        <end position="61"/>
    </location>
</feature>
<comment type="caution">
    <text evidence="2">The sequence shown here is derived from an EMBL/GenBank/DDBJ whole genome shotgun (WGS) entry which is preliminary data.</text>
</comment>